<evidence type="ECO:0000313" key="1">
    <source>
        <dbReference type="EMBL" id="JAS27655.1"/>
    </source>
</evidence>
<protein>
    <submittedName>
        <fullName evidence="1">Uncharacterized protein</fullName>
    </submittedName>
</protein>
<gene>
    <name evidence="1" type="ORF">g.609</name>
</gene>
<organism evidence="1">
    <name type="scientific">Clastoptera arizonana</name>
    <name type="common">Arizona spittle bug</name>
    <dbReference type="NCBI Taxonomy" id="38151"/>
    <lineage>
        <taxon>Eukaryota</taxon>
        <taxon>Metazoa</taxon>
        <taxon>Ecdysozoa</taxon>
        <taxon>Arthropoda</taxon>
        <taxon>Hexapoda</taxon>
        <taxon>Insecta</taxon>
        <taxon>Pterygota</taxon>
        <taxon>Neoptera</taxon>
        <taxon>Paraneoptera</taxon>
        <taxon>Hemiptera</taxon>
        <taxon>Auchenorrhyncha</taxon>
        <taxon>Cercopoidea</taxon>
        <taxon>Clastopteridae</taxon>
        <taxon>Clastoptera</taxon>
    </lineage>
</organism>
<reference evidence="1" key="1">
    <citation type="submission" date="2015-12" db="EMBL/GenBank/DDBJ databases">
        <title>De novo transcriptome assembly of four potential Pierce s Disease insect vectors from Arizona vineyards.</title>
        <authorList>
            <person name="Tassone E.E."/>
        </authorList>
    </citation>
    <scope>NUCLEOTIDE SEQUENCE</scope>
</reference>
<dbReference type="AlphaFoldDB" id="A0A1B6DPP1"/>
<sequence>TKTFDQKELEDTIFTLFHKKIQDIIPYGKVELKNSLITLCQSPNSNRKCLSLETNVKLQGCFDDLVEQNFNSNVPQLDFGGPEDPTDRTVVPLLKLSKEPVFEPTSSCGVN</sequence>
<feature type="non-terminal residue" evidence="1">
    <location>
        <position position="111"/>
    </location>
</feature>
<proteinExistence type="predicted"/>
<dbReference type="EMBL" id="GEDC01009643">
    <property type="protein sequence ID" value="JAS27655.1"/>
    <property type="molecule type" value="Transcribed_RNA"/>
</dbReference>
<accession>A0A1B6DPP1</accession>
<feature type="non-terminal residue" evidence="1">
    <location>
        <position position="1"/>
    </location>
</feature>
<name>A0A1B6DPP1_9HEMI</name>